<dbReference type="AlphaFoldDB" id="A0A4S3TIT7"/>
<accession>A0A4S3TIT7</accession>
<dbReference type="Pfam" id="PF00582">
    <property type="entry name" value="Usp"/>
    <property type="match status" value="1"/>
</dbReference>
<dbReference type="PANTHER" id="PTHR46268">
    <property type="entry name" value="STRESS RESPONSE PROTEIN NHAX"/>
    <property type="match status" value="1"/>
</dbReference>
<dbReference type="EMBL" id="RBZW01000053">
    <property type="protein sequence ID" value="THE63949.1"/>
    <property type="molecule type" value="Genomic_DNA"/>
</dbReference>
<gene>
    <name evidence="3" type="ORF">D8Y22_15440</name>
</gene>
<dbReference type="InterPro" id="IPR006016">
    <property type="entry name" value="UspA"/>
</dbReference>
<feature type="domain" description="UspA" evidence="2">
    <location>
        <begin position="1"/>
        <end position="152"/>
    </location>
</feature>
<evidence type="ECO:0000313" key="3">
    <source>
        <dbReference type="EMBL" id="THE63949.1"/>
    </source>
</evidence>
<comment type="similarity">
    <text evidence="1">Belongs to the universal stress protein A family.</text>
</comment>
<dbReference type="Gene3D" id="3.40.50.620">
    <property type="entry name" value="HUPs"/>
    <property type="match status" value="1"/>
</dbReference>
<comment type="caution">
    <text evidence="3">The sequence shown here is derived from an EMBL/GenBank/DDBJ whole genome shotgun (WGS) entry which is preliminary data.</text>
</comment>
<dbReference type="OrthoDB" id="105697at2157"/>
<dbReference type="SUPFAM" id="SSF52402">
    <property type="entry name" value="Adenine nucleotide alpha hydrolases-like"/>
    <property type="match status" value="1"/>
</dbReference>
<organism evidence="3 4">
    <name type="scientific">Salinadaptatus halalkaliphilus</name>
    <dbReference type="NCBI Taxonomy" id="2419781"/>
    <lineage>
        <taxon>Archaea</taxon>
        <taxon>Methanobacteriati</taxon>
        <taxon>Methanobacteriota</taxon>
        <taxon>Stenosarchaea group</taxon>
        <taxon>Halobacteria</taxon>
        <taxon>Halobacteriales</taxon>
        <taxon>Natrialbaceae</taxon>
        <taxon>Salinadaptatus</taxon>
    </lineage>
</organism>
<evidence type="ECO:0000313" key="4">
    <source>
        <dbReference type="Proteomes" id="UP000318864"/>
    </source>
</evidence>
<evidence type="ECO:0000259" key="2">
    <source>
        <dbReference type="Pfam" id="PF00582"/>
    </source>
</evidence>
<reference evidence="3 4" key="1">
    <citation type="submission" date="2018-10" db="EMBL/GenBank/DDBJ databases">
        <title>Natronolimnobius sp. XQ-INN 246 isolated from Inner Mongolia Autonomous Region of China.</title>
        <authorList>
            <person name="Xue Q."/>
        </authorList>
    </citation>
    <scope>NUCLEOTIDE SEQUENCE [LARGE SCALE GENOMIC DNA]</scope>
    <source>
        <strain evidence="3 4">XQ-INN 246</strain>
    </source>
</reference>
<dbReference type="InterPro" id="IPR006015">
    <property type="entry name" value="Universal_stress_UspA"/>
</dbReference>
<dbReference type="PRINTS" id="PR01438">
    <property type="entry name" value="UNVRSLSTRESS"/>
</dbReference>
<dbReference type="RefSeq" id="WP_141465583.1">
    <property type="nucleotide sequence ID" value="NZ_RBZW01000053.1"/>
</dbReference>
<dbReference type="CDD" id="cd00293">
    <property type="entry name" value="USP-like"/>
    <property type="match status" value="1"/>
</dbReference>
<dbReference type="Proteomes" id="UP000318864">
    <property type="component" value="Unassembled WGS sequence"/>
</dbReference>
<name>A0A4S3TIT7_9EURY</name>
<dbReference type="PANTHER" id="PTHR46268:SF24">
    <property type="entry name" value="UNIVERSAL STRESS PROTEIN"/>
    <property type="match status" value="1"/>
</dbReference>
<dbReference type="InterPro" id="IPR014729">
    <property type="entry name" value="Rossmann-like_a/b/a_fold"/>
</dbReference>
<proteinExistence type="inferred from homology"/>
<keyword evidence="4" id="KW-1185">Reference proteome</keyword>
<sequence length="156" mass="16911">MTSTVLVPIDGSPLSLRPLCHVFDAFPDAKIAVYHVVDLFAPGPDPGYGADSSLEIPATYEPMIGTDEWYGTVEESTDRLFEEGGEVAAEYDREVTTESDISNPARLIVEYGTEEAVDHVVLGAHGRPDERRPLYGSVSETVVPRVPVPVPVTAVR</sequence>
<protein>
    <submittedName>
        <fullName evidence="3">Universal stress protein</fullName>
    </submittedName>
</protein>
<evidence type="ECO:0000256" key="1">
    <source>
        <dbReference type="ARBA" id="ARBA00008791"/>
    </source>
</evidence>